<dbReference type="Pfam" id="PF00076">
    <property type="entry name" value="RRM_1"/>
    <property type="match status" value="1"/>
</dbReference>
<protein>
    <recommendedName>
        <fullName evidence="3">RRM domain-containing protein</fullName>
    </recommendedName>
</protein>
<organism evidence="4 5">
    <name type="scientific">Mus spicilegus</name>
    <name type="common">Mound-building mouse</name>
    <dbReference type="NCBI Taxonomy" id="10103"/>
    <lineage>
        <taxon>Eukaryota</taxon>
        <taxon>Metazoa</taxon>
        <taxon>Chordata</taxon>
        <taxon>Craniata</taxon>
        <taxon>Vertebrata</taxon>
        <taxon>Euteleostomi</taxon>
        <taxon>Mammalia</taxon>
        <taxon>Eutheria</taxon>
        <taxon>Euarchontoglires</taxon>
        <taxon>Glires</taxon>
        <taxon>Rodentia</taxon>
        <taxon>Myomorpha</taxon>
        <taxon>Muroidea</taxon>
        <taxon>Muridae</taxon>
        <taxon>Murinae</taxon>
        <taxon>Mus</taxon>
        <taxon>Mus</taxon>
    </lineage>
</organism>
<proteinExistence type="predicted"/>
<keyword evidence="5" id="KW-1185">Reference proteome</keyword>
<reference evidence="4" key="1">
    <citation type="submission" date="2025-08" db="UniProtKB">
        <authorList>
            <consortium name="Ensembl"/>
        </authorList>
    </citation>
    <scope>IDENTIFICATION</scope>
</reference>
<evidence type="ECO:0000259" key="3">
    <source>
        <dbReference type="PROSITE" id="PS50102"/>
    </source>
</evidence>
<dbReference type="GeneTree" id="ENSGT00940000163524"/>
<name>A0A8C6GGN4_MUSSI</name>
<evidence type="ECO:0000313" key="4">
    <source>
        <dbReference type="Ensembl" id="ENSMSIP00000005559.1"/>
    </source>
</evidence>
<evidence type="ECO:0000256" key="1">
    <source>
        <dbReference type="ARBA" id="ARBA00022884"/>
    </source>
</evidence>
<dbReference type="SMART" id="SM00360">
    <property type="entry name" value="RRM"/>
    <property type="match status" value="1"/>
</dbReference>
<dbReference type="Proteomes" id="UP000694415">
    <property type="component" value="Unplaced"/>
</dbReference>
<dbReference type="InterPro" id="IPR035979">
    <property type="entry name" value="RBD_domain_sf"/>
</dbReference>
<dbReference type="PROSITE" id="PS50102">
    <property type="entry name" value="RRM"/>
    <property type="match status" value="1"/>
</dbReference>
<dbReference type="InterPro" id="IPR000504">
    <property type="entry name" value="RRM_dom"/>
</dbReference>
<dbReference type="Ensembl" id="ENSMSIT00000007037.1">
    <property type="protein sequence ID" value="ENSMSIP00000005559.1"/>
    <property type="gene ID" value="ENSMSIG00000005029.1"/>
</dbReference>
<keyword evidence="1 2" id="KW-0694">RNA-binding</keyword>
<evidence type="ECO:0000256" key="2">
    <source>
        <dbReference type="PROSITE-ProRule" id="PRU00176"/>
    </source>
</evidence>
<accession>A0A8C6GGN4</accession>
<dbReference type="Gene3D" id="3.30.70.330">
    <property type="match status" value="1"/>
</dbReference>
<dbReference type="SUPFAM" id="SSF54928">
    <property type="entry name" value="RNA-binding domain, RBD"/>
    <property type="match status" value="1"/>
</dbReference>
<dbReference type="GO" id="GO:0003723">
    <property type="term" value="F:RNA binding"/>
    <property type="evidence" value="ECO:0007669"/>
    <property type="project" value="UniProtKB-UniRule"/>
</dbReference>
<dbReference type="InterPro" id="IPR012677">
    <property type="entry name" value="Nucleotide-bd_a/b_plait_sf"/>
</dbReference>
<sequence>MAETDQPGKIFIGGLNIKTRQKTLQVIFGRFGPVARVILMRDRETKKSRGFAFLTFRRPADAKNAVKEMNGLMTLVGVFS</sequence>
<evidence type="ECO:0000313" key="5">
    <source>
        <dbReference type="Proteomes" id="UP000694415"/>
    </source>
</evidence>
<dbReference type="InterPro" id="IPR050441">
    <property type="entry name" value="RBM"/>
</dbReference>
<reference evidence="4" key="2">
    <citation type="submission" date="2025-09" db="UniProtKB">
        <authorList>
            <consortium name="Ensembl"/>
        </authorList>
    </citation>
    <scope>IDENTIFICATION</scope>
</reference>
<dbReference type="PANTHER" id="PTHR48034">
    <property type="entry name" value="TRANSFORMER-2 SEX-DETERMINING PROTEIN-RELATED"/>
    <property type="match status" value="1"/>
</dbReference>
<dbReference type="AlphaFoldDB" id="A0A8C6GGN4"/>
<feature type="domain" description="RRM" evidence="3">
    <location>
        <begin position="8"/>
        <end position="80"/>
    </location>
</feature>